<proteinExistence type="inferred from homology"/>
<comment type="similarity">
    <text evidence="1">Belongs to the type-I restriction system S methylase family.</text>
</comment>
<accession>A0A352IRN7</accession>
<dbReference type="Proteomes" id="UP000263489">
    <property type="component" value="Unassembled WGS sequence"/>
</dbReference>
<feature type="non-terminal residue" evidence="6">
    <location>
        <position position="1"/>
    </location>
</feature>
<keyword evidence="4" id="KW-0175">Coiled coil</keyword>
<keyword evidence="2" id="KW-0680">Restriction system</keyword>
<name>A0A352IRN7_9GAMM</name>
<dbReference type="PANTHER" id="PTHR43140">
    <property type="entry name" value="TYPE-1 RESTRICTION ENZYME ECOKI SPECIFICITY PROTEIN"/>
    <property type="match status" value="1"/>
</dbReference>
<dbReference type="InterPro" id="IPR044946">
    <property type="entry name" value="Restrct_endonuc_typeI_TRD_sf"/>
</dbReference>
<dbReference type="PANTHER" id="PTHR43140:SF1">
    <property type="entry name" value="TYPE I RESTRICTION ENZYME ECOKI SPECIFICITY SUBUNIT"/>
    <property type="match status" value="1"/>
</dbReference>
<comment type="caution">
    <text evidence="6">The sequence shown here is derived from an EMBL/GenBank/DDBJ whole genome shotgun (WGS) entry which is preliminary data.</text>
</comment>
<dbReference type="GO" id="GO:0009307">
    <property type="term" value="P:DNA restriction-modification system"/>
    <property type="evidence" value="ECO:0007669"/>
    <property type="project" value="UniProtKB-KW"/>
</dbReference>
<dbReference type="SUPFAM" id="SSF116734">
    <property type="entry name" value="DNA methylase specificity domain"/>
    <property type="match status" value="1"/>
</dbReference>
<dbReference type="GO" id="GO:0003677">
    <property type="term" value="F:DNA binding"/>
    <property type="evidence" value="ECO:0007669"/>
    <property type="project" value="UniProtKB-KW"/>
</dbReference>
<sequence>DNFLKPGDLLFTRLSGSAEYVGNCAMVRSIDRHYQFPDRLFCARLKEPRQARFLEYFCASQNFREHVQGSLKSSAGHQRITLDVIKNAVVEMPSLEEQTEIVHRIDQLFAHADRIEQQVNNALSRVNNLTQSILVKAFRGELTEQWRKDNPELISGENSAEALLERIKAERAAMNPVKRTRKKRTTV</sequence>
<dbReference type="AlphaFoldDB" id="A0A352IRN7"/>
<organism evidence="6 7">
    <name type="scientific">Marinobacter adhaerens</name>
    <dbReference type="NCBI Taxonomy" id="1033846"/>
    <lineage>
        <taxon>Bacteria</taxon>
        <taxon>Pseudomonadati</taxon>
        <taxon>Pseudomonadota</taxon>
        <taxon>Gammaproteobacteria</taxon>
        <taxon>Pseudomonadales</taxon>
        <taxon>Marinobacteraceae</taxon>
        <taxon>Marinobacter</taxon>
    </lineage>
</organism>
<dbReference type="Gene3D" id="3.90.220.20">
    <property type="entry name" value="DNA methylase specificity domains"/>
    <property type="match status" value="1"/>
</dbReference>
<keyword evidence="6" id="KW-0255">Endonuclease</keyword>
<dbReference type="EMBL" id="DNNA01000117">
    <property type="protein sequence ID" value="HBC34120.1"/>
    <property type="molecule type" value="Genomic_DNA"/>
</dbReference>
<keyword evidence="6" id="KW-0540">Nuclease</keyword>
<gene>
    <name evidence="6" type="ORF">DC045_07350</name>
</gene>
<evidence type="ECO:0000256" key="2">
    <source>
        <dbReference type="ARBA" id="ARBA00022747"/>
    </source>
</evidence>
<keyword evidence="6" id="KW-0378">Hydrolase</keyword>
<dbReference type="Pfam" id="PF01420">
    <property type="entry name" value="Methylase_S"/>
    <property type="match status" value="1"/>
</dbReference>
<keyword evidence="3" id="KW-0238">DNA-binding</keyword>
<evidence type="ECO:0000256" key="1">
    <source>
        <dbReference type="ARBA" id="ARBA00010923"/>
    </source>
</evidence>
<evidence type="ECO:0000259" key="5">
    <source>
        <dbReference type="Pfam" id="PF01420"/>
    </source>
</evidence>
<protein>
    <submittedName>
        <fullName evidence="6">Restriction endonuclease subunit S</fullName>
    </submittedName>
</protein>
<dbReference type="InterPro" id="IPR000055">
    <property type="entry name" value="Restrct_endonuc_typeI_TRD"/>
</dbReference>
<evidence type="ECO:0000313" key="7">
    <source>
        <dbReference type="Proteomes" id="UP000263489"/>
    </source>
</evidence>
<feature type="domain" description="Type I restriction modification DNA specificity" evidence="5">
    <location>
        <begin position="38"/>
        <end position="124"/>
    </location>
</feature>
<dbReference type="GO" id="GO:0004519">
    <property type="term" value="F:endonuclease activity"/>
    <property type="evidence" value="ECO:0007669"/>
    <property type="project" value="UniProtKB-KW"/>
</dbReference>
<evidence type="ECO:0000256" key="3">
    <source>
        <dbReference type="ARBA" id="ARBA00023125"/>
    </source>
</evidence>
<evidence type="ECO:0000256" key="4">
    <source>
        <dbReference type="SAM" id="Coils"/>
    </source>
</evidence>
<feature type="coiled-coil region" evidence="4">
    <location>
        <begin position="105"/>
        <end position="132"/>
    </location>
</feature>
<dbReference type="InterPro" id="IPR051212">
    <property type="entry name" value="Type-I_RE_S_subunit"/>
</dbReference>
<evidence type="ECO:0000313" key="6">
    <source>
        <dbReference type="EMBL" id="HBC34120.1"/>
    </source>
</evidence>
<reference evidence="6 7" key="1">
    <citation type="journal article" date="2018" name="Nat. Biotechnol.">
        <title>A standardized bacterial taxonomy based on genome phylogeny substantially revises the tree of life.</title>
        <authorList>
            <person name="Parks D.H."/>
            <person name="Chuvochina M."/>
            <person name="Waite D.W."/>
            <person name="Rinke C."/>
            <person name="Skarshewski A."/>
            <person name="Chaumeil P.A."/>
            <person name="Hugenholtz P."/>
        </authorList>
    </citation>
    <scope>NUCLEOTIDE SEQUENCE [LARGE SCALE GENOMIC DNA]</scope>
    <source>
        <strain evidence="6">UBA9380</strain>
    </source>
</reference>